<protein>
    <recommendedName>
        <fullName evidence="4">Hemicentin-1-like von Willebrand factor A domain-containing protein</fullName>
    </recommendedName>
</protein>
<name>A0AAV7KCV6_9METZ</name>
<dbReference type="CDD" id="cd00198">
    <property type="entry name" value="vWFA"/>
    <property type="match status" value="1"/>
</dbReference>
<dbReference type="InterPro" id="IPR036465">
    <property type="entry name" value="vWFA_dom_sf"/>
</dbReference>
<dbReference type="Proteomes" id="UP001165289">
    <property type="component" value="Unassembled WGS sequence"/>
</dbReference>
<accession>A0AAV7KCV6</accession>
<reference evidence="5 6" key="1">
    <citation type="journal article" date="2023" name="BMC Biol.">
        <title>The compact genome of the sponge Oopsacas minuta (Hexactinellida) is lacking key metazoan core genes.</title>
        <authorList>
            <person name="Santini S."/>
            <person name="Schenkelaars Q."/>
            <person name="Jourda C."/>
            <person name="Duchesne M."/>
            <person name="Belahbib H."/>
            <person name="Rocher C."/>
            <person name="Selva M."/>
            <person name="Riesgo A."/>
            <person name="Vervoort M."/>
            <person name="Leys S.P."/>
            <person name="Kodjabachian L."/>
            <person name="Le Bivic A."/>
            <person name="Borchiellini C."/>
            <person name="Claverie J.M."/>
            <person name="Renard E."/>
        </authorList>
    </citation>
    <scope>NUCLEOTIDE SEQUENCE [LARGE SCALE GENOMIC DNA]</scope>
    <source>
        <strain evidence="5">SPO-2</strain>
    </source>
</reference>
<evidence type="ECO:0000256" key="3">
    <source>
        <dbReference type="ARBA" id="ARBA00022729"/>
    </source>
</evidence>
<dbReference type="SUPFAM" id="SSF53300">
    <property type="entry name" value="vWA-like"/>
    <property type="match status" value="1"/>
</dbReference>
<feature type="domain" description="Hemicentin-1-like von Willebrand factor A" evidence="4">
    <location>
        <begin position="458"/>
        <end position="555"/>
    </location>
</feature>
<dbReference type="PANTHER" id="PTHR47763">
    <property type="entry name" value="ALPHA-PROTEIN KINASE VWKA"/>
    <property type="match status" value="1"/>
</dbReference>
<keyword evidence="3" id="KW-0732">Signal</keyword>
<evidence type="ECO:0000256" key="1">
    <source>
        <dbReference type="ARBA" id="ARBA00004613"/>
    </source>
</evidence>
<sequence>MKSKKRIESNIKQEEKKRSLLQYFLRKIENRKMIRGKWDREKMKESDHKMSQKFASDFLLSIQRGVETAEQSTIEALFKGRSGNLTHTSILLSANERITTELNKVDESIGTNNFIVQYICNRNEELKKLFQKQWEIIEEELYYKVEKNMTQKFLKQIGTLKQILTDFLSDLNTSGSEQKAFDSENNFELADLQACKDKDPELLMKARESPFKAMVSFLRMYLDPKVDEVQIKKSDTYILCKKHTNPANLLDEDSFKRLTNTKMFNSENIFNISEYIEQFLSVLNCYKYEVTKADFREMTKHIREEFEKNGIGCPAQCPSCGKLCEREIHPNDGKCQLKTGHQICSMGGKVWNNDGKNTAVLLMCDDYKENTKVILPGQRMNWGEFKEKCENEWDWMLPKDEKYVTYQQNNREKMKEIWNKFGRGILEYHEKRGTKIKYIPYISSDEVYKTLLSIKYYICFVIDGTGSMCTDIERARISVNQFIKKYKERGSETEFKVVIYRDHCDSNIIEKFPNDNKFTSQHKTIQNFLETVKANGGGDYPEAVLDGLATAATQCDWKNQLGARNILIHIYDAPPHGDFPNYESHYSRSNKSHCCCCNHGTLCNFDWERDVWANMHKFQIQYHGITTGDNFPGFEAEMKKKLGDLCGEFQKVGKEQVNDAILQIFIKCKMD</sequence>
<proteinExistence type="predicted"/>
<keyword evidence="6" id="KW-1185">Reference proteome</keyword>
<dbReference type="Pfam" id="PF25106">
    <property type="entry name" value="VWA_4"/>
    <property type="match status" value="1"/>
</dbReference>
<gene>
    <name evidence="5" type="ORF">LOD99_10969</name>
</gene>
<comment type="caution">
    <text evidence="5">The sequence shown here is derived from an EMBL/GenBank/DDBJ whole genome shotgun (WGS) entry which is preliminary data.</text>
</comment>
<dbReference type="EMBL" id="JAKMXF010000082">
    <property type="protein sequence ID" value="KAI6658695.1"/>
    <property type="molecule type" value="Genomic_DNA"/>
</dbReference>
<dbReference type="InterPro" id="IPR052969">
    <property type="entry name" value="Thr-specific_kinase-like"/>
</dbReference>
<dbReference type="Gene3D" id="3.40.50.410">
    <property type="entry name" value="von Willebrand factor, type A domain"/>
    <property type="match status" value="1"/>
</dbReference>
<evidence type="ECO:0000256" key="2">
    <source>
        <dbReference type="ARBA" id="ARBA00022525"/>
    </source>
</evidence>
<evidence type="ECO:0000313" key="5">
    <source>
        <dbReference type="EMBL" id="KAI6658695.1"/>
    </source>
</evidence>
<evidence type="ECO:0000313" key="6">
    <source>
        <dbReference type="Proteomes" id="UP001165289"/>
    </source>
</evidence>
<comment type="subcellular location">
    <subcellularLocation>
        <location evidence="1">Secreted</location>
    </subcellularLocation>
</comment>
<dbReference type="AlphaFoldDB" id="A0AAV7KCV6"/>
<organism evidence="5 6">
    <name type="scientific">Oopsacas minuta</name>
    <dbReference type="NCBI Taxonomy" id="111878"/>
    <lineage>
        <taxon>Eukaryota</taxon>
        <taxon>Metazoa</taxon>
        <taxon>Porifera</taxon>
        <taxon>Hexactinellida</taxon>
        <taxon>Hexasterophora</taxon>
        <taxon>Lyssacinosida</taxon>
        <taxon>Leucopsacidae</taxon>
        <taxon>Oopsacas</taxon>
    </lineage>
</organism>
<dbReference type="InterPro" id="IPR056861">
    <property type="entry name" value="HMCN1-like_VWA"/>
</dbReference>
<evidence type="ECO:0000259" key="4">
    <source>
        <dbReference type="Pfam" id="PF25106"/>
    </source>
</evidence>
<keyword evidence="2" id="KW-0964">Secreted</keyword>